<dbReference type="GO" id="GO:0006813">
    <property type="term" value="P:potassium ion transport"/>
    <property type="evidence" value="ECO:0007669"/>
    <property type="project" value="InterPro"/>
</dbReference>
<dbReference type="InterPro" id="IPR003156">
    <property type="entry name" value="DHHA1_dom"/>
</dbReference>
<dbReference type="GeneID" id="5324780"/>
<dbReference type="EMBL" id="CP000742">
    <property type="protein sequence ID" value="ABR55194.1"/>
    <property type="molecule type" value="Genomic_DNA"/>
</dbReference>
<dbReference type="PANTHER" id="PTHR47618:SF1">
    <property type="entry name" value="BIFUNCTIONAL OLIGORIBONUCLEASE AND PAP PHOSPHATASE NRNA"/>
    <property type="match status" value="1"/>
</dbReference>
<sequence>MILVIGYGSLGRKVVNNAKNVDKVTVIDKNDAVFESHENGDFNYVIGDASEPDVLERAKIKDADTIIVLTNDFEVNKKIVGLIPEINAKAYLIVRGMVRYPEIYNGLTINKVIYPLESAARDVVNEIEKSKLRRKLNELKEIAIDAKNSFKNYYTPEETPVNNHKAPFLILMHKNPDPDAMASAMALKAIFEKWGVSSEIAYGGKIGYDENKAMVNLLGIKLNQVDELNALNYCSVAVVDLSSSKTLPIDVDRSKLSVIVDHHDNGDLTARYMDVNPEIGATATILTKYLIELDIVPNRNLSTALYYAITSDTNYFKRKTSKKDFEAASYLQGLMDPKVLEMIENPDIDTETMEILGKAIMNRKIVKGSIALSYVGNIKNRDALPRAAEFLLKTEGINTTYIFGISDNEIHISSRTKDLRIDVGNIMKSAFGGGGHQASAAASVELGIFQSVSDKSALRKLVEEAIQAKIFETMGIEEEDMSSQDKQ</sequence>
<organism evidence="2 3">
    <name type="scientific">Methanococcus vannielii (strain ATCC 35089 / DSM 1224 / JCM 13029 / OCM 148 / SB)</name>
    <dbReference type="NCBI Taxonomy" id="406327"/>
    <lineage>
        <taxon>Archaea</taxon>
        <taxon>Methanobacteriati</taxon>
        <taxon>Methanobacteriota</taxon>
        <taxon>Methanomada group</taxon>
        <taxon>Methanococci</taxon>
        <taxon>Methanococcales</taxon>
        <taxon>Methanococcaceae</taxon>
        <taxon>Methanococcus</taxon>
    </lineage>
</organism>
<protein>
    <submittedName>
        <fullName evidence="2">TrkA-N domain protein</fullName>
    </submittedName>
</protein>
<dbReference type="PROSITE" id="PS51201">
    <property type="entry name" value="RCK_N"/>
    <property type="match status" value="1"/>
</dbReference>
<dbReference type="InterPro" id="IPR038763">
    <property type="entry name" value="DHH_sf"/>
</dbReference>
<dbReference type="OrthoDB" id="350705at2157"/>
<dbReference type="eggNOG" id="arCOG01566">
    <property type="taxonomic scope" value="Archaea"/>
</dbReference>
<dbReference type="InterPro" id="IPR003148">
    <property type="entry name" value="RCK_N"/>
</dbReference>
<dbReference type="SUPFAM" id="SSF64182">
    <property type="entry name" value="DHH phosphoesterases"/>
    <property type="match status" value="1"/>
</dbReference>
<dbReference type="Pfam" id="PF02254">
    <property type="entry name" value="TrkA_N"/>
    <property type="match status" value="1"/>
</dbReference>
<dbReference type="InterPro" id="IPR036291">
    <property type="entry name" value="NAD(P)-bd_dom_sf"/>
</dbReference>
<dbReference type="HOGENOM" id="CLU_046377_1_1_2"/>
<dbReference type="SUPFAM" id="SSF51735">
    <property type="entry name" value="NAD(P)-binding Rossmann-fold domains"/>
    <property type="match status" value="1"/>
</dbReference>
<dbReference type="Pfam" id="PF01368">
    <property type="entry name" value="DHH"/>
    <property type="match status" value="1"/>
</dbReference>
<evidence type="ECO:0000313" key="2">
    <source>
        <dbReference type="EMBL" id="ABR55194.1"/>
    </source>
</evidence>
<dbReference type="AlphaFoldDB" id="A6URS2"/>
<dbReference type="Gene3D" id="3.40.50.720">
    <property type="entry name" value="NAD(P)-binding Rossmann-like Domain"/>
    <property type="match status" value="1"/>
</dbReference>
<keyword evidence="3" id="KW-1185">Reference proteome</keyword>
<name>A6URS2_METVS</name>
<proteinExistence type="predicted"/>
<dbReference type="Pfam" id="PF02272">
    <property type="entry name" value="DHHA1"/>
    <property type="match status" value="1"/>
</dbReference>
<dbReference type="KEGG" id="mvn:Mevan_1297"/>
<dbReference type="RefSeq" id="WP_012066109.1">
    <property type="nucleotide sequence ID" value="NC_009634.1"/>
</dbReference>
<feature type="domain" description="RCK N-terminal" evidence="1">
    <location>
        <begin position="1"/>
        <end position="124"/>
    </location>
</feature>
<dbReference type="STRING" id="406327.Mevan_1297"/>
<reference evidence="2" key="1">
    <citation type="submission" date="2007-06" db="EMBL/GenBank/DDBJ databases">
        <title>Complete sequence of Methanococcus vannielii SB.</title>
        <authorList>
            <consortium name="US DOE Joint Genome Institute"/>
            <person name="Copeland A."/>
            <person name="Lucas S."/>
            <person name="Lapidus A."/>
            <person name="Barry K."/>
            <person name="Glavina del Rio T."/>
            <person name="Dalin E."/>
            <person name="Tice H."/>
            <person name="Pitluck S."/>
            <person name="Chain P."/>
            <person name="Malfatti S."/>
            <person name="Shin M."/>
            <person name="Vergez L."/>
            <person name="Schmutz J."/>
            <person name="Larimer F."/>
            <person name="Land M."/>
            <person name="Hauser L."/>
            <person name="Kyrpides N."/>
            <person name="Anderson I."/>
            <person name="Sieprawska-Lupa M."/>
            <person name="Whitman W.B."/>
            <person name="Richardson P."/>
        </authorList>
    </citation>
    <scope>NUCLEOTIDE SEQUENCE [LARGE SCALE GENOMIC DNA]</scope>
    <source>
        <strain evidence="2">SB</strain>
    </source>
</reference>
<dbReference type="Gene3D" id="3.90.1640.10">
    <property type="entry name" value="inorganic pyrophosphatase (n-terminal core)"/>
    <property type="match status" value="1"/>
</dbReference>
<dbReference type="InterPro" id="IPR001667">
    <property type="entry name" value="DDH_dom"/>
</dbReference>
<evidence type="ECO:0000259" key="1">
    <source>
        <dbReference type="PROSITE" id="PS51201"/>
    </source>
</evidence>
<dbReference type="InterPro" id="IPR051319">
    <property type="entry name" value="Oligoribo/pAp-PDE_c-di-AMP_PDE"/>
</dbReference>
<dbReference type="Gene3D" id="3.10.310.30">
    <property type="match status" value="1"/>
</dbReference>
<dbReference type="Proteomes" id="UP000001107">
    <property type="component" value="Chromosome"/>
</dbReference>
<dbReference type="PANTHER" id="PTHR47618">
    <property type="entry name" value="BIFUNCTIONAL OLIGORIBONUCLEASE AND PAP PHOSPHATASE NRNA"/>
    <property type="match status" value="1"/>
</dbReference>
<gene>
    <name evidence="2" type="ordered locus">Mevan_1297</name>
</gene>
<accession>A6URS2</accession>
<dbReference type="GO" id="GO:0003676">
    <property type="term" value="F:nucleic acid binding"/>
    <property type="evidence" value="ECO:0007669"/>
    <property type="project" value="InterPro"/>
</dbReference>
<evidence type="ECO:0000313" key="3">
    <source>
        <dbReference type="Proteomes" id="UP000001107"/>
    </source>
</evidence>